<proteinExistence type="predicted"/>
<name>A0A5C2SUH2_9APHY</name>
<evidence type="ECO:0000313" key="2">
    <source>
        <dbReference type="EMBL" id="RPD67290.1"/>
    </source>
</evidence>
<dbReference type="AlphaFoldDB" id="A0A5C2SUH2"/>
<feature type="compositionally biased region" description="Polar residues" evidence="1">
    <location>
        <begin position="1"/>
        <end position="13"/>
    </location>
</feature>
<evidence type="ECO:0000256" key="1">
    <source>
        <dbReference type="SAM" id="MobiDB-lite"/>
    </source>
</evidence>
<gene>
    <name evidence="2" type="ORF">L227DRAFT_490729</name>
</gene>
<reference evidence="2" key="1">
    <citation type="journal article" date="2018" name="Genome Biol. Evol.">
        <title>Genomics and development of Lentinus tigrinus, a white-rot wood-decaying mushroom with dimorphic fruiting bodies.</title>
        <authorList>
            <person name="Wu B."/>
            <person name="Xu Z."/>
            <person name="Knudson A."/>
            <person name="Carlson A."/>
            <person name="Chen N."/>
            <person name="Kovaka S."/>
            <person name="LaButti K."/>
            <person name="Lipzen A."/>
            <person name="Pennachio C."/>
            <person name="Riley R."/>
            <person name="Schakwitz W."/>
            <person name="Umezawa K."/>
            <person name="Ohm R.A."/>
            <person name="Grigoriev I.V."/>
            <person name="Nagy L.G."/>
            <person name="Gibbons J."/>
            <person name="Hibbett D."/>
        </authorList>
    </citation>
    <scope>NUCLEOTIDE SEQUENCE [LARGE SCALE GENOMIC DNA]</scope>
    <source>
        <strain evidence="2">ALCF2SS1-6</strain>
    </source>
</reference>
<organism evidence="2 3">
    <name type="scientific">Lentinus tigrinus ALCF2SS1-6</name>
    <dbReference type="NCBI Taxonomy" id="1328759"/>
    <lineage>
        <taxon>Eukaryota</taxon>
        <taxon>Fungi</taxon>
        <taxon>Dikarya</taxon>
        <taxon>Basidiomycota</taxon>
        <taxon>Agaricomycotina</taxon>
        <taxon>Agaricomycetes</taxon>
        <taxon>Polyporales</taxon>
        <taxon>Polyporaceae</taxon>
        <taxon>Lentinus</taxon>
    </lineage>
</organism>
<dbReference type="OrthoDB" id="3269480at2759"/>
<keyword evidence="3" id="KW-1185">Reference proteome</keyword>
<protein>
    <submittedName>
        <fullName evidence="2">Uncharacterized protein</fullName>
    </submittedName>
</protein>
<sequence length="293" mass="32377">MAPTLSAASSTSDLQEDKDSDSRASSGVEIVSNTQYLDAELLAGLAMNFGTPPISPSLKPFAGVIPNVVALPYGRTLPFYIKAPTWRNMLKLMARLSGTRLEPTMEAMAVVKSEMRLRVVVSFVKVHHASSDWHTVLYITIDHPIPPNAPTGWKYKNGDTSTLPWSYTLSQLPAFLRDGADSPLSKFYTIPSTNELPFPVLPISFPNLATYLATALETARDAMHDSSSGVRRLAKYIDQFYPNDRPTLDDAPERGGMRQRLKNLVGMGSKPQRDRNADVYELVTPFVPDDFGR</sequence>
<dbReference type="Proteomes" id="UP000313359">
    <property type="component" value="Unassembled WGS sequence"/>
</dbReference>
<feature type="region of interest" description="Disordered" evidence="1">
    <location>
        <begin position="1"/>
        <end position="26"/>
    </location>
</feature>
<dbReference type="STRING" id="1328759.A0A5C2SUH2"/>
<evidence type="ECO:0000313" key="3">
    <source>
        <dbReference type="Proteomes" id="UP000313359"/>
    </source>
</evidence>
<accession>A0A5C2SUH2</accession>
<dbReference type="EMBL" id="ML122250">
    <property type="protein sequence ID" value="RPD67290.1"/>
    <property type="molecule type" value="Genomic_DNA"/>
</dbReference>